<dbReference type="NCBIfam" id="TIGR02713">
    <property type="entry name" value="allophanate_hyd"/>
    <property type="match status" value="1"/>
</dbReference>
<dbReference type="OrthoDB" id="8872210at2"/>
<gene>
    <name evidence="3" type="ordered locus">ABO_2506</name>
</gene>
<dbReference type="eggNOG" id="COG0154">
    <property type="taxonomic scope" value="Bacteria"/>
</dbReference>
<dbReference type="AlphaFoldDB" id="Q0VLJ4"/>
<dbReference type="InterPro" id="IPR014085">
    <property type="entry name" value="Allophanate_hydrolase"/>
</dbReference>
<reference evidence="3 4" key="1">
    <citation type="journal article" date="2006" name="Nat. Biotechnol.">
        <title>Genome sequence of the ubiquitous hydrocarbon-degrading marine bacterium Alcanivorax borkumensis.</title>
        <authorList>
            <person name="Schneiker S."/>
            <person name="Martins dos Santos V.A.P."/>
            <person name="Bartels D."/>
            <person name="Bekel T."/>
            <person name="Brecht M."/>
            <person name="Buhrmester J."/>
            <person name="Chernikova T.N."/>
            <person name="Denaro R."/>
            <person name="Ferrer M."/>
            <person name="Gertler C."/>
            <person name="Goesmann A."/>
            <person name="Golyshina O.V."/>
            <person name="Kaminski F."/>
            <person name="Khachane A.N."/>
            <person name="Lang S."/>
            <person name="Linke B."/>
            <person name="McHardy A.C."/>
            <person name="Meyer F."/>
            <person name="Nechitaylo T."/>
            <person name="Puehler A."/>
            <person name="Regenhardt D."/>
            <person name="Rupp O."/>
            <person name="Sabirova J.S."/>
            <person name="Selbitschka W."/>
            <person name="Yakimov M.M."/>
            <person name="Timmis K.N."/>
            <person name="Vorhoelter F.-J."/>
            <person name="Weidner S."/>
            <person name="Kaiser O."/>
            <person name="Golyshin P.N."/>
        </authorList>
    </citation>
    <scope>NUCLEOTIDE SEQUENCE [LARGE SCALE GENOMIC DNA]</scope>
    <source>
        <strain evidence="4">ATCC 700651 / DSM 11573 / NCIMB 13689 / SK2</strain>
    </source>
</reference>
<dbReference type="EMBL" id="AM286690">
    <property type="protein sequence ID" value="CAL17954.1"/>
    <property type="molecule type" value="Genomic_DNA"/>
</dbReference>
<evidence type="ECO:0000313" key="3">
    <source>
        <dbReference type="EMBL" id="CAL17954.1"/>
    </source>
</evidence>
<dbReference type="Gene3D" id="1.20.58.1700">
    <property type="match status" value="1"/>
</dbReference>
<evidence type="ECO:0000313" key="4">
    <source>
        <dbReference type="Proteomes" id="UP000008871"/>
    </source>
</evidence>
<organism evidence="3 4">
    <name type="scientific">Alcanivorax borkumensis (strain ATCC 700651 / DSM 11573 / NCIMB 13689 / SK2)</name>
    <dbReference type="NCBI Taxonomy" id="393595"/>
    <lineage>
        <taxon>Bacteria</taxon>
        <taxon>Pseudomonadati</taxon>
        <taxon>Pseudomonadota</taxon>
        <taxon>Gammaproteobacteria</taxon>
        <taxon>Oceanospirillales</taxon>
        <taxon>Alcanivoracaceae</taxon>
        <taxon>Alcanivorax</taxon>
    </lineage>
</organism>
<evidence type="ECO:0000259" key="1">
    <source>
        <dbReference type="Pfam" id="PF01425"/>
    </source>
</evidence>
<dbReference type="Proteomes" id="UP000008871">
    <property type="component" value="Chromosome"/>
</dbReference>
<dbReference type="SUPFAM" id="SSF75304">
    <property type="entry name" value="Amidase signature (AS) enzymes"/>
    <property type="match status" value="1"/>
</dbReference>
<dbReference type="Gene3D" id="3.10.490.10">
    <property type="entry name" value="Gamma-glutamyl cyclotransferase-like"/>
    <property type="match status" value="1"/>
</dbReference>
<dbReference type="PANTHER" id="PTHR11895">
    <property type="entry name" value="TRANSAMIDASE"/>
    <property type="match status" value="1"/>
</dbReference>
<dbReference type="InterPro" id="IPR023631">
    <property type="entry name" value="Amidase_dom"/>
</dbReference>
<accession>Q0VLJ4</accession>
<dbReference type="NCBIfam" id="NF006043">
    <property type="entry name" value="PRK08186.1"/>
    <property type="match status" value="1"/>
</dbReference>
<keyword evidence="4" id="KW-1185">Reference proteome</keyword>
<protein>
    <submittedName>
        <fullName evidence="3">Amidase family protein, putative</fullName>
    </submittedName>
</protein>
<dbReference type="Pfam" id="PF01425">
    <property type="entry name" value="Amidase"/>
    <property type="match status" value="1"/>
</dbReference>
<dbReference type="InterPro" id="IPR053844">
    <property type="entry name" value="AH_C"/>
</dbReference>
<name>Q0VLJ4_ALCBS</name>
<sequence>MIGWTLQQWQMAYRSGELTPVQAMKQLATTLQDSERALWIHLLDEASLTAQAQALTDPSLPLYGIPFAVKDNIDVVGMPTTAACPAFAYTPTEDATVVRLLRDAGAIVVGKTNLDQFATGLVGTRSPYGEVPNPFNPDYLSGGSSSGSATAVSLGLVPFSLGTDTAGSGRVPAAFTNTVGLKPTRGAISTHGVVPACRTLDCVSIFALNVDDAQEIFRLISQFDSADPYSRAAPRLLTTGLPERPTLGIPKDLPWFEDSQAQQLWERQLDQLREIANLITIDTTVLQDAAALLYQGPWVAERFIVTEPLLQKSPYTLLPVIRDILAPAAALTAADSFRAQYQLAELKRQSEALMAQVDALLLPTTPGIYTRAAVQANPITLNSQLGTWTNFVNLLDLCALALPGGFREDGLPGGVTLIGPAWQDHALADFGRRWQQAQPWQAGATGQRLAKPQTHAANDDEDDVMTVAVVGAHLSGMPLNTQLTERDGVLLEATHTAPCYRLYALANTVPPKPGLIRSEKDGGDCIPIELWRMPMKHFGSFVGLIPAPLGIGSLETTDGRWVKGFICEPWAIGDATDITALGGWRNYIAQVATNAQETH</sequence>
<dbReference type="RefSeq" id="WP_011589778.1">
    <property type="nucleotide sequence ID" value="NC_008260.1"/>
</dbReference>
<feature type="domain" description="Allophanate hydrolase C-terminal" evidence="2">
    <location>
        <begin position="466"/>
        <end position="589"/>
    </location>
</feature>
<dbReference type="STRING" id="393595.ABO_2506"/>
<dbReference type="HOGENOM" id="CLU_009600_0_1_6"/>
<dbReference type="PANTHER" id="PTHR11895:SF169">
    <property type="entry name" value="GLUTAMYL-TRNA(GLN) AMIDOTRANSFERASE"/>
    <property type="match status" value="1"/>
</dbReference>
<evidence type="ECO:0000259" key="2">
    <source>
        <dbReference type="Pfam" id="PF21986"/>
    </source>
</evidence>
<proteinExistence type="predicted"/>
<dbReference type="KEGG" id="abo:ABO_2506"/>
<dbReference type="InterPro" id="IPR036928">
    <property type="entry name" value="AS_sf"/>
</dbReference>
<dbReference type="InterPro" id="IPR000120">
    <property type="entry name" value="Amidase"/>
</dbReference>
<dbReference type="Pfam" id="PF21986">
    <property type="entry name" value="AH_C"/>
    <property type="match status" value="1"/>
</dbReference>
<dbReference type="GO" id="GO:0003824">
    <property type="term" value="F:catalytic activity"/>
    <property type="evidence" value="ECO:0007669"/>
    <property type="project" value="InterPro"/>
</dbReference>
<dbReference type="Gene3D" id="3.90.1300.10">
    <property type="entry name" value="Amidase signature (AS) domain"/>
    <property type="match status" value="1"/>
</dbReference>
<feature type="domain" description="Amidase" evidence="1">
    <location>
        <begin position="42"/>
        <end position="427"/>
    </location>
</feature>